<proteinExistence type="predicted"/>
<evidence type="ECO:0000313" key="1">
    <source>
        <dbReference type="EMBL" id="QJA46175.1"/>
    </source>
</evidence>
<gene>
    <name evidence="1" type="ORF">TM448A00336_0024</name>
    <name evidence="2" type="ORF">TM448B00512_0034</name>
</gene>
<organism evidence="1">
    <name type="scientific">viral metagenome</name>
    <dbReference type="NCBI Taxonomy" id="1070528"/>
    <lineage>
        <taxon>unclassified sequences</taxon>
        <taxon>metagenomes</taxon>
        <taxon>organismal metagenomes</taxon>
    </lineage>
</organism>
<accession>A0A6H1ZFY3</accession>
<sequence length="73" mass="7995">MTAAIDLVPLSVRAWLIEHGPRVGRLARLGDGASTVLVSAFAHLQAVDEEDVPAAVRRVEQCIETWETIWGDE</sequence>
<name>A0A6H1ZFY3_9ZZZZ</name>
<evidence type="ECO:0000313" key="2">
    <source>
        <dbReference type="EMBL" id="QJH95767.1"/>
    </source>
</evidence>
<protein>
    <submittedName>
        <fullName evidence="1">Uncharacterized protein</fullName>
    </submittedName>
</protein>
<dbReference type="AlphaFoldDB" id="A0A6H1ZFY3"/>
<dbReference type="EMBL" id="MT144004">
    <property type="protein sequence ID" value="QJA46175.1"/>
    <property type="molecule type" value="Genomic_DNA"/>
</dbReference>
<reference evidence="1" key="1">
    <citation type="submission" date="2020-03" db="EMBL/GenBank/DDBJ databases">
        <title>The deep terrestrial virosphere.</title>
        <authorList>
            <person name="Holmfeldt K."/>
            <person name="Nilsson E."/>
            <person name="Simone D."/>
            <person name="Lopez-Fernandez M."/>
            <person name="Wu X."/>
            <person name="de Brujin I."/>
            <person name="Lundin D."/>
            <person name="Andersson A."/>
            <person name="Bertilsson S."/>
            <person name="Dopson M."/>
        </authorList>
    </citation>
    <scope>NUCLEOTIDE SEQUENCE</scope>
    <source>
        <strain evidence="1">TM448A00336</strain>
        <strain evidence="2">TM448B00512</strain>
    </source>
</reference>
<dbReference type="EMBL" id="MT144628">
    <property type="protein sequence ID" value="QJH95767.1"/>
    <property type="molecule type" value="Genomic_DNA"/>
</dbReference>